<dbReference type="InterPro" id="IPR055428">
    <property type="entry name" value="TRAPPC13_C"/>
</dbReference>
<protein>
    <submittedName>
        <fullName evidence="6">Uncharacterized protein</fullName>
    </submittedName>
</protein>
<feature type="compositionally biased region" description="Low complexity" evidence="2">
    <location>
        <begin position="566"/>
        <end position="577"/>
    </location>
</feature>
<evidence type="ECO:0000313" key="6">
    <source>
        <dbReference type="EMBL" id="KAF9585799.1"/>
    </source>
</evidence>
<dbReference type="PANTHER" id="PTHR13134:SF3">
    <property type="entry name" value="TRAFFICKING PROTEIN PARTICLE COMPLEX SUBUNIT 13"/>
    <property type="match status" value="1"/>
</dbReference>
<feature type="compositionally biased region" description="Basic and acidic residues" evidence="2">
    <location>
        <begin position="375"/>
        <end position="391"/>
    </location>
</feature>
<dbReference type="Pfam" id="PF06159">
    <property type="entry name" value="TRAPPC13_N"/>
    <property type="match status" value="1"/>
</dbReference>
<dbReference type="OrthoDB" id="10250284at2759"/>
<feature type="region of interest" description="Disordered" evidence="2">
    <location>
        <begin position="34"/>
        <end position="56"/>
    </location>
</feature>
<comment type="caution">
    <text evidence="6">The sequence shown here is derived from an EMBL/GenBank/DDBJ whole genome shotgun (WGS) entry which is preliminary data.</text>
</comment>
<organism evidence="6 7">
    <name type="scientific">Lunasporangiospora selenospora</name>
    <dbReference type="NCBI Taxonomy" id="979761"/>
    <lineage>
        <taxon>Eukaryota</taxon>
        <taxon>Fungi</taxon>
        <taxon>Fungi incertae sedis</taxon>
        <taxon>Mucoromycota</taxon>
        <taxon>Mortierellomycotina</taxon>
        <taxon>Mortierellomycetes</taxon>
        <taxon>Mortierellales</taxon>
        <taxon>Mortierellaceae</taxon>
        <taxon>Lunasporangiospora</taxon>
    </lineage>
</organism>
<feature type="domain" description="Trafficking protein particle complex subunit 13 middle" evidence="5">
    <location>
        <begin position="417"/>
        <end position="485"/>
    </location>
</feature>
<dbReference type="InterPro" id="IPR010378">
    <property type="entry name" value="TRAPPC13"/>
</dbReference>
<dbReference type="InterPro" id="IPR055427">
    <property type="entry name" value="TRAPPC13_N"/>
</dbReference>
<feature type="region of interest" description="Disordered" evidence="2">
    <location>
        <begin position="275"/>
        <end position="308"/>
    </location>
</feature>
<feature type="compositionally biased region" description="Acidic residues" evidence="2">
    <location>
        <begin position="392"/>
        <end position="406"/>
    </location>
</feature>
<proteinExistence type="inferred from homology"/>
<evidence type="ECO:0000259" key="5">
    <source>
        <dbReference type="Pfam" id="PF23647"/>
    </source>
</evidence>
<keyword evidence="7" id="KW-1185">Reference proteome</keyword>
<reference evidence="6" key="1">
    <citation type="journal article" date="2020" name="Fungal Divers.">
        <title>Resolving the Mortierellaceae phylogeny through synthesis of multi-gene phylogenetics and phylogenomics.</title>
        <authorList>
            <person name="Vandepol N."/>
            <person name="Liber J."/>
            <person name="Desiro A."/>
            <person name="Na H."/>
            <person name="Kennedy M."/>
            <person name="Barry K."/>
            <person name="Grigoriev I.V."/>
            <person name="Miller A.N."/>
            <person name="O'Donnell K."/>
            <person name="Stajich J.E."/>
            <person name="Bonito G."/>
        </authorList>
    </citation>
    <scope>NUCLEOTIDE SEQUENCE</scope>
    <source>
        <strain evidence="6">KOD1015</strain>
    </source>
</reference>
<feature type="compositionally biased region" description="Low complexity" evidence="2">
    <location>
        <begin position="280"/>
        <end position="290"/>
    </location>
</feature>
<feature type="region of interest" description="Disordered" evidence="2">
    <location>
        <begin position="362"/>
        <end position="427"/>
    </location>
</feature>
<dbReference type="Pfam" id="PF23647">
    <property type="entry name" value="TRAPPC13_M"/>
    <property type="match status" value="1"/>
</dbReference>
<dbReference type="Pfam" id="PF23643">
    <property type="entry name" value="TRAPPC13_C"/>
    <property type="match status" value="1"/>
</dbReference>
<dbReference type="PANTHER" id="PTHR13134">
    <property type="entry name" value="TRAFFICKING PROTEIN PARTICLE COMPLEX SUBUNIT 13"/>
    <property type="match status" value="1"/>
</dbReference>
<feature type="domain" description="Trafficking protein particle complex subunit 13 C-terminal" evidence="4">
    <location>
        <begin position="635"/>
        <end position="710"/>
    </location>
</feature>
<dbReference type="GO" id="GO:1990072">
    <property type="term" value="C:TRAPPIII protein complex"/>
    <property type="evidence" value="ECO:0007669"/>
    <property type="project" value="TreeGrafter"/>
</dbReference>
<dbReference type="InterPro" id="IPR055429">
    <property type="entry name" value="TRAPPC13_M"/>
</dbReference>
<sequence length="713" mass="76881">MASNGPDQQRESHLISLKVLRLSRPSLVTGHGLYFGSKSHPTPKVSPTIPSSDDESLSQFDVSKSERPQTSSILTDALSDLSFSQLERVHPAASGRLTAPTISPSDPKYPELDDLEQTLDMGDFGVSELLMMPAAFGNIYLGETFTSYICANNESAHPVRDVILKAELQTTSVRFGLSDTLAAQRSPLQTQMNQAPQTPRSLATTDFRPTASLGGHVQLLESGKTNEMIVSHEIKELGTHILICSVQYTTLDGQQKSFRKFYKFQVLNPLSVKTKVNHPSSTSSATTTISNAVGGGSGTGGQESGAQNAGGIQTSVNVSKGGLILLEAMIQNVSGVTMWMERLRFEVADAFTAKDLNMVISDDEDEDDSTNDNSGDDHTDKEKESMEKKDDEDQNQPGEDDADDDQPLGLLKKKNGSRRQQKESIFGDHDYFAPNDVRQYLYVLTPKPGKEQLARTTNILGKMDILWRSQFGETGRLQTSQLTRKPVPLDEIAVEVVSIPERIRLEEVFTIEIVVKNQSFGANASQGPLISSPGAMTSPAGSTSPAIPHGGVGAPGSRPRSPGMLGSQSSFSGPSGPNIGGMLTRPPAALPRGGIPTSRPFDGSSTQTLPPSYQQQQQQQSQGQLHTPSSTQDPNTMKLMLTGVKQKMGAILLSGPSSRQLGSLPVGGEVRVKLDWFPLTSGVQKIGGIRIADIVSGYTIELDHLTHCFVEHT</sequence>
<comment type="similarity">
    <text evidence="1">Belongs to the TRAPPC13 family.</text>
</comment>
<evidence type="ECO:0000313" key="7">
    <source>
        <dbReference type="Proteomes" id="UP000780801"/>
    </source>
</evidence>
<evidence type="ECO:0000259" key="3">
    <source>
        <dbReference type="Pfam" id="PF06159"/>
    </source>
</evidence>
<evidence type="ECO:0000256" key="2">
    <source>
        <dbReference type="SAM" id="MobiDB-lite"/>
    </source>
</evidence>
<name>A0A9P6G2A7_9FUNG</name>
<feature type="region of interest" description="Disordered" evidence="2">
    <location>
        <begin position="531"/>
        <end position="636"/>
    </location>
</feature>
<evidence type="ECO:0000259" key="4">
    <source>
        <dbReference type="Pfam" id="PF23643"/>
    </source>
</evidence>
<gene>
    <name evidence="6" type="ORF">BGW38_000699</name>
</gene>
<dbReference type="AlphaFoldDB" id="A0A9P6G2A7"/>
<feature type="domain" description="Trafficking protein particle complex subunit 13 N-terminal" evidence="3">
    <location>
        <begin position="117"/>
        <end position="266"/>
    </location>
</feature>
<dbReference type="EMBL" id="JAABOA010000120">
    <property type="protein sequence ID" value="KAF9585799.1"/>
    <property type="molecule type" value="Genomic_DNA"/>
</dbReference>
<dbReference type="Proteomes" id="UP000780801">
    <property type="component" value="Unassembled WGS sequence"/>
</dbReference>
<feature type="compositionally biased region" description="Gly residues" evidence="2">
    <location>
        <begin position="293"/>
        <end position="303"/>
    </location>
</feature>
<feature type="compositionally biased region" description="Low complexity" evidence="2">
    <location>
        <begin position="604"/>
        <end position="629"/>
    </location>
</feature>
<accession>A0A9P6G2A7</accession>
<evidence type="ECO:0000256" key="1">
    <source>
        <dbReference type="ARBA" id="ARBA00010785"/>
    </source>
</evidence>